<keyword evidence="3" id="KW-1185">Reference proteome</keyword>
<evidence type="ECO:0000256" key="1">
    <source>
        <dbReference type="SAM" id="MobiDB-lite"/>
    </source>
</evidence>
<dbReference type="RefSeq" id="WP_319078573.1">
    <property type="nucleotide sequence ID" value="NZ_JAMYEC010000003.1"/>
</dbReference>
<feature type="compositionally biased region" description="Polar residues" evidence="1">
    <location>
        <begin position="49"/>
        <end position="59"/>
    </location>
</feature>
<evidence type="ECO:0000313" key="3">
    <source>
        <dbReference type="Proteomes" id="UP001272940"/>
    </source>
</evidence>
<sequence>MREKQGQPNNARLIAELQAVTLGIHLVGLDRLPEVMTANSARPTGEDSPVNSQNQEHRP</sequence>
<evidence type="ECO:0000313" key="2">
    <source>
        <dbReference type="EMBL" id="MDX2334576.1"/>
    </source>
</evidence>
<reference evidence="2 3" key="1">
    <citation type="journal article" date="2023" name="FEMS Microbes">
        <title>Whole genomes of deep-sea sponge-associated bacteria exhibit high novel natural product potential.</title>
        <authorList>
            <person name="Hesketh-Best P.J."/>
            <person name="January G.G."/>
            <person name="Koch M.J."/>
            <person name="Warburton P.J."/>
            <person name="Howell K.L."/>
            <person name="Upton M."/>
        </authorList>
    </citation>
    <scope>NUCLEOTIDE SEQUENCE [LARGE SCALE GENOMIC DNA]</scope>
    <source>
        <strain evidence="2 3">PC206-O</strain>
    </source>
</reference>
<protein>
    <submittedName>
        <fullName evidence="2">Uncharacterized protein</fullName>
    </submittedName>
</protein>
<dbReference type="EMBL" id="JAMYEC010000003">
    <property type="protein sequence ID" value="MDX2334576.1"/>
    <property type="molecule type" value="Genomic_DNA"/>
</dbReference>
<accession>A0ABU4KNN5</accession>
<organism evidence="2 3">
    <name type="scientific">Brevundimonas vesicularis</name>
    <name type="common">Pseudomonas vesicularis</name>
    <dbReference type="NCBI Taxonomy" id="41276"/>
    <lineage>
        <taxon>Bacteria</taxon>
        <taxon>Pseudomonadati</taxon>
        <taxon>Pseudomonadota</taxon>
        <taxon>Alphaproteobacteria</taxon>
        <taxon>Caulobacterales</taxon>
        <taxon>Caulobacteraceae</taxon>
        <taxon>Brevundimonas</taxon>
    </lineage>
</organism>
<feature type="region of interest" description="Disordered" evidence="1">
    <location>
        <begin position="37"/>
        <end position="59"/>
    </location>
</feature>
<name>A0ABU4KNN5_BREVE</name>
<proteinExistence type="predicted"/>
<dbReference type="Proteomes" id="UP001272940">
    <property type="component" value="Unassembled WGS sequence"/>
</dbReference>
<comment type="caution">
    <text evidence="2">The sequence shown here is derived from an EMBL/GenBank/DDBJ whole genome shotgun (WGS) entry which is preliminary data.</text>
</comment>
<gene>
    <name evidence="2" type="ORF">NJD11_06445</name>
</gene>